<evidence type="ECO:0000313" key="2">
    <source>
        <dbReference type="EMBL" id="KAF9484541.1"/>
    </source>
</evidence>
<feature type="domain" description="Enoyl reductase (ER)" evidence="1">
    <location>
        <begin position="9"/>
        <end position="352"/>
    </location>
</feature>
<dbReference type="Gene3D" id="3.90.180.10">
    <property type="entry name" value="Medium-chain alcohol dehydrogenases, catalytic domain"/>
    <property type="match status" value="1"/>
</dbReference>
<dbReference type="Proteomes" id="UP000807469">
    <property type="component" value="Unassembled WGS sequence"/>
</dbReference>
<dbReference type="Gene3D" id="3.40.50.720">
    <property type="entry name" value="NAD(P)-binding Rossmann-like Domain"/>
    <property type="match status" value="1"/>
</dbReference>
<gene>
    <name evidence="2" type="ORF">BDN70DRAFT_890834</name>
</gene>
<dbReference type="Pfam" id="PF08240">
    <property type="entry name" value="ADH_N"/>
    <property type="match status" value="1"/>
</dbReference>
<proteinExistence type="predicted"/>
<comment type="caution">
    <text evidence="2">The sequence shown here is derived from an EMBL/GenBank/DDBJ whole genome shotgun (WGS) entry which is preliminary data.</text>
</comment>
<keyword evidence="3" id="KW-1185">Reference proteome</keyword>
<dbReference type="InterPro" id="IPR036291">
    <property type="entry name" value="NAD(P)-bd_dom_sf"/>
</dbReference>
<dbReference type="PANTHER" id="PTHR45348:SF7">
    <property type="entry name" value="ZINC BINDING OXIDOREDUCTASE, PUTATIVE-RELATED"/>
    <property type="match status" value="1"/>
</dbReference>
<organism evidence="2 3">
    <name type="scientific">Pholiota conissans</name>
    <dbReference type="NCBI Taxonomy" id="109636"/>
    <lineage>
        <taxon>Eukaryota</taxon>
        <taxon>Fungi</taxon>
        <taxon>Dikarya</taxon>
        <taxon>Basidiomycota</taxon>
        <taxon>Agaricomycotina</taxon>
        <taxon>Agaricomycetes</taxon>
        <taxon>Agaricomycetidae</taxon>
        <taxon>Agaricales</taxon>
        <taxon>Agaricineae</taxon>
        <taxon>Strophariaceae</taxon>
        <taxon>Pholiota</taxon>
    </lineage>
</organism>
<dbReference type="OrthoDB" id="10257049at2759"/>
<protein>
    <submittedName>
        <fullName evidence="2">GroES-like protein</fullName>
    </submittedName>
</protein>
<evidence type="ECO:0000259" key="1">
    <source>
        <dbReference type="SMART" id="SM00829"/>
    </source>
</evidence>
<dbReference type="PANTHER" id="PTHR45348">
    <property type="entry name" value="HYPOTHETICAL OXIDOREDUCTASE (EUROFUNG)"/>
    <property type="match status" value="1"/>
</dbReference>
<dbReference type="InterPro" id="IPR047122">
    <property type="entry name" value="Trans-enoyl_RdTase-like"/>
</dbReference>
<sequence length="379" mass="40826">MQALITAPGNTAVVANVPIPEPDSKEIRVKVRAIALNPIDALYVARPADKPGRVVGSDFAGVIDKVGSQVSKWKVGDRVAGFLQGATSGNTRPGAFAEYAILEDDLTIRIPSKVSFEEAATLPLCSLTAAQALFIRLEINAPFDSPFKFDTPSDSQAILVYSGATSIGLFAISLLQLLRTAYGRSYRVYSTASPKHHEKLLSLGVDAVFDYKSPTWVDDVRKASGGITHAFDCISEDSSTALISQTFVPAGGKIAVVRKSSWSTEGIHDGVVPIYSAVWWGLGHEIVYNGDIMPASPSWRAFSVDFYKFLSEGSQQNSGSFPIPPIPIRIIPGGLQAVVDDAFPLLGSENVIDRALTQKQNSKEWLKPISGEKLVYRLG</sequence>
<dbReference type="SUPFAM" id="SSF50129">
    <property type="entry name" value="GroES-like"/>
    <property type="match status" value="1"/>
</dbReference>
<dbReference type="InterPro" id="IPR013154">
    <property type="entry name" value="ADH-like_N"/>
</dbReference>
<dbReference type="SUPFAM" id="SSF51735">
    <property type="entry name" value="NAD(P)-binding Rossmann-fold domains"/>
    <property type="match status" value="1"/>
</dbReference>
<reference evidence="2" key="1">
    <citation type="submission" date="2020-11" db="EMBL/GenBank/DDBJ databases">
        <authorList>
            <consortium name="DOE Joint Genome Institute"/>
            <person name="Ahrendt S."/>
            <person name="Riley R."/>
            <person name="Andreopoulos W."/>
            <person name="Labutti K."/>
            <person name="Pangilinan J."/>
            <person name="Ruiz-Duenas F.J."/>
            <person name="Barrasa J.M."/>
            <person name="Sanchez-Garcia M."/>
            <person name="Camarero S."/>
            <person name="Miyauchi S."/>
            <person name="Serrano A."/>
            <person name="Linde D."/>
            <person name="Babiker R."/>
            <person name="Drula E."/>
            <person name="Ayuso-Fernandez I."/>
            <person name="Pacheco R."/>
            <person name="Padilla G."/>
            <person name="Ferreira P."/>
            <person name="Barriuso J."/>
            <person name="Kellner H."/>
            <person name="Castanera R."/>
            <person name="Alfaro M."/>
            <person name="Ramirez L."/>
            <person name="Pisabarro A.G."/>
            <person name="Kuo A."/>
            <person name="Tritt A."/>
            <person name="Lipzen A."/>
            <person name="He G."/>
            <person name="Yan M."/>
            <person name="Ng V."/>
            <person name="Cullen D."/>
            <person name="Martin F."/>
            <person name="Rosso M.-N."/>
            <person name="Henrissat B."/>
            <person name="Hibbett D."/>
            <person name="Martinez A.T."/>
            <person name="Grigoriev I.V."/>
        </authorList>
    </citation>
    <scope>NUCLEOTIDE SEQUENCE</scope>
    <source>
        <strain evidence="2">CIRM-BRFM 674</strain>
    </source>
</reference>
<name>A0A9P5ZBV2_9AGAR</name>
<dbReference type="AlphaFoldDB" id="A0A9P5ZBV2"/>
<dbReference type="GO" id="GO:0016651">
    <property type="term" value="F:oxidoreductase activity, acting on NAD(P)H"/>
    <property type="evidence" value="ECO:0007669"/>
    <property type="project" value="InterPro"/>
</dbReference>
<accession>A0A9P5ZBV2</accession>
<dbReference type="SMART" id="SM00829">
    <property type="entry name" value="PKS_ER"/>
    <property type="match status" value="1"/>
</dbReference>
<evidence type="ECO:0000313" key="3">
    <source>
        <dbReference type="Proteomes" id="UP000807469"/>
    </source>
</evidence>
<dbReference type="EMBL" id="MU155142">
    <property type="protein sequence ID" value="KAF9484541.1"/>
    <property type="molecule type" value="Genomic_DNA"/>
</dbReference>
<dbReference type="InterPro" id="IPR020843">
    <property type="entry name" value="ER"/>
</dbReference>
<dbReference type="InterPro" id="IPR011032">
    <property type="entry name" value="GroES-like_sf"/>
</dbReference>
<dbReference type="CDD" id="cd08249">
    <property type="entry name" value="enoyl_reductase_like"/>
    <property type="match status" value="1"/>
</dbReference>